<protein>
    <submittedName>
        <fullName evidence="9">Uncharacterized protein</fullName>
    </submittedName>
</protein>
<keyword evidence="5 8" id="KW-1133">Transmembrane helix</keyword>
<dbReference type="EMBL" id="CAKMRJ010005745">
    <property type="protein sequence ID" value="CAH1453721.1"/>
    <property type="molecule type" value="Genomic_DNA"/>
</dbReference>
<evidence type="ECO:0000256" key="7">
    <source>
        <dbReference type="SAM" id="MobiDB-lite"/>
    </source>
</evidence>
<feature type="transmembrane region" description="Helical" evidence="8">
    <location>
        <begin position="179"/>
        <end position="205"/>
    </location>
</feature>
<evidence type="ECO:0000313" key="9">
    <source>
        <dbReference type="EMBL" id="CAH1453721.1"/>
    </source>
</evidence>
<reference evidence="9 10" key="1">
    <citation type="submission" date="2022-01" db="EMBL/GenBank/DDBJ databases">
        <authorList>
            <person name="Xiong W."/>
            <person name="Schranz E."/>
        </authorList>
    </citation>
    <scope>NUCLEOTIDE SEQUENCE [LARGE SCALE GENOMIC DNA]</scope>
</reference>
<feature type="region of interest" description="Disordered" evidence="7">
    <location>
        <begin position="14"/>
        <end position="33"/>
    </location>
</feature>
<sequence length="378" mass="42105">MILRSSVAQLLHHHHHHFNQPSRVLPRKSSSDNSRIKFPISPHTLSLSYSDVQLKRWDSRLVVHRRVSGEFSDGIDQDEHEPPNYAQISPQKLEHKTSFVEIPKTTNSLLPQVVLASTILVLVFPPSYTWFTSRYYAPALCFLMFTVGIYSNEKDFVEAFNKPQAFFARYLAQFVQKPFIGYLFGTLVMTICGFPTSLGAGIMLTTCVSGAQLSNYATFLMDPTMAPLSIVATSLSTAISISVTPLLSLLLIGEKSPVDLKQMVSNILRIVISPFAVGLLLNRFLPRMCSNIRPFLPPLSILVTSVCMVAPIAANINSVSSSFLIKVFVLVTGLHISAFVLSNAFLLALFSTIHLMSNYFRDNFLTKQVGRDEGRNKS</sequence>
<gene>
    <name evidence="9" type="ORF">LVIROSA_LOCUS38947</name>
</gene>
<dbReference type="PANTHER" id="PTHR10361">
    <property type="entry name" value="SODIUM-BILE ACID COTRANSPORTER"/>
    <property type="match status" value="1"/>
</dbReference>
<feature type="transmembrane region" description="Helical" evidence="8">
    <location>
        <begin position="323"/>
        <end position="350"/>
    </location>
</feature>
<dbReference type="InterPro" id="IPR004710">
    <property type="entry name" value="Bilac:Na_transpt"/>
</dbReference>
<organism evidence="9 10">
    <name type="scientific">Lactuca virosa</name>
    <dbReference type="NCBI Taxonomy" id="75947"/>
    <lineage>
        <taxon>Eukaryota</taxon>
        <taxon>Viridiplantae</taxon>
        <taxon>Streptophyta</taxon>
        <taxon>Embryophyta</taxon>
        <taxon>Tracheophyta</taxon>
        <taxon>Spermatophyta</taxon>
        <taxon>Magnoliopsida</taxon>
        <taxon>eudicotyledons</taxon>
        <taxon>Gunneridae</taxon>
        <taxon>Pentapetalae</taxon>
        <taxon>asterids</taxon>
        <taxon>campanulids</taxon>
        <taxon>Asterales</taxon>
        <taxon>Asteraceae</taxon>
        <taxon>Cichorioideae</taxon>
        <taxon>Cichorieae</taxon>
        <taxon>Lactucinae</taxon>
        <taxon>Lactuca</taxon>
    </lineage>
</organism>
<feature type="transmembrane region" description="Helical" evidence="8">
    <location>
        <begin position="225"/>
        <end position="252"/>
    </location>
</feature>
<evidence type="ECO:0000313" key="10">
    <source>
        <dbReference type="Proteomes" id="UP001157418"/>
    </source>
</evidence>
<dbReference type="Pfam" id="PF01758">
    <property type="entry name" value="SBF"/>
    <property type="match status" value="1"/>
</dbReference>
<keyword evidence="10" id="KW-1185">Reference proteome</keyword>
<dbReference type="GO" id="GO:0009941">
    <property type="term" value="C:chloroplast envelope"/>
    <property type="evidence" value="ECO:0007669"/>
    <property type="project" value="UniProtKB-SubCell"/>
</dbReference>
<evidence type="ECO:0000256" key="8">
    <source>
        <dbReference type="SAM" id="Phobius"/>
    </source>
</evidence>
<dbReference type="PANTHER" id="PTHR10361:SF30">
    <property type="entry name" value="SODIUM_METABOLITE COTRANSPORTER BASS6, CHLOROPLASTIC-RELATED"/>
    <property type="match status" value="1"/>
</dbReference>
<proteinExistence type="inferred from homology"/>
<dbReference type="AlphaFoldDB" id="A0AAU9PU08"/>
<dbReference type="InterPro" id="IPR038770">
    <property type="entry name" value="Na+/solute_symporter_sf"/>
</dbReference>
<feature type="transmembrane region" description="Helical" evidence="8">
    <location>
        <begin position="135"/>
        <end position="152"/>
    </location>
</feature>
<evidence type="ECO:0000256" key="2">
    <source>
        <dbReference type="ARBA" id="ARBA00004141"/>
    </source>
</evidence>
<evidence type="ECO:0000256" key="1">
    <source>
        <dbReference type="ARBA" id="ARBA00004119"/>
    </source>
</evidence>
<evidence type="ECO:0000256" key="4">
    <source>
        <dbReference type="ARBA" id="ARBA00022692"/>
    </source>
</evidence>
<feature type="transmembrane region" description="Helical" evidence="8">
    <location>
        <begin position="109"/>
        <end position="129"/>
    </location>
</feature>
<comment type="subcellular location">
    <subcellularLocation>
        <location evidence="2">Membrane</location>
        <topology evidence="2">Multi-pass membrane protein</topology>
    </subcellularLocation>
    <subcellularLocation>
        <location evidence="1">Plastid</location>
        <location evidence="1">Chloroplast envelope</location>
    </subcellularLocation>
</comment>
<accession>A0AAU9PU08</accession>
<feature type="transmembrane region" description="Helical" evidence="8">
    <location>
        <begin position="264"/>
        <end position="285"/>
    </location>
</feature>
<dbReference type="InterPro" id="IPR002657">
    <property type="entry name" value="BilAc:Na_symport/Acr3"/>
</dbReference>
<evidence type="ECO:0000256" key="6">
    <source>
        <dbReference type="ARBA" id="ARBA00023136"/>
    </source>
</evidence>
<evidence type="ECO:0000256" key="3">
    <source>
        <dbReference type="ARBA" id="ARBA00006528"/>
    </source>
</evidence>
<evidence type="ECO:0000256" key="5">
    <source>
        <dbReference type="ARBA" id="ARBA00022989"/>
    </source>
</evidence>
<keyword evidence="4 8" id="KW-0812">Transmembrane</keyword>
<dbReference type="Proteomes" id="UP001157418">
    <property type="component" value="Unassembled WGS sequence"/>
</dbReference>
<name>A0AAU9PU08_9ASTR</name>
<comment type="similarity">
    <text evidence="3">Belongs to the bile acid:sodium symporter (BASS) (TC 2.A.28) family.</text>
</comment>
<feature type="transmembrane region" description="Helical" evidence="8">
    <location>
        <begin position="297"/>
        <end position="316"/>
    </location>
</feature>
<dbReference type="Gene3D" id="1.20.1530.20">
    <property type="match status" value="1"/>
</dbReference>
<comment type="caution">
    <text evidence="9">The sequence shown here is derived from an EMBL/GenBank/DDBJ whole genome shotgun (WGS) entry which is preliminary data.</text>
</comment>
<dbReference type="GO" id="GO:0016020">
    <property type="term" value="C:membrane"/>
    <property type="evidence" value="ECO:0007669"/>
    <property type="project" value="UniProtKB-SubCell"/>
</dbReference>
<keyword evidence="6 8" id="KW-0472">Membrane</keyword>